<evidence type="ECO:0000259" key="5">
    <source>
        <dbReference type="Pfam" id="PF17100"/>
    </source>
</evidence>
<feature type="region of interest" description="Disordered" evidence="4">
    <location>
        <begin position="380"/>
        <end position="400"/>
    </location>
</feature>
<dbReference type="Pfam" id="PF13857">
    <property type="entry name" value="Ank_5"/>
    <property type="match status" value="1"/>
</dbReference>
<feature type="repeat" description="ANK" evidence="3">
    <location>
        <begin position="1178"/>
        <end position="1210"/>
    </location>
</feature>
<feature type="compositionally biased region" description="Basic and acidic residues" evidence="4">
    <location>
        <begin position="1656"/>
        <end position="1684"/>
    </location>
</feature>
<dbReference type="EMBL" id="ADBL01001161">
    <property type="status" value="NOT_ANNOTATED_CDS"/>
    <property type="molecule type" value="Genomic_DNA"/>
</dbReference>
<feature type="repeat" description="ANK" evidence="3">
    <location>
        <begin position="1437"/>
        <end position="1474"/>
    </location>
</feature>
<evidence type="ECO:0000259" key="6">
    <source>
        <dbReference type="Pfam" id="PF24883"/>
    </source>
</evidence>
<dbReference type="InterPro" id="IPR036770">
    <property type="entry name" value="Ankyrin_rpt-contain_sf"/>
</dbReference>
<feature type="compositionally biased region" description="Acidic residues" evidence="4">
    <location>
        <begin position="1685"/>
        <end position="1696"/>
    </location>
</feature>
<feature type="repeat" description="ANK" evidence="3">
    <location>
        <begin position="1141"/>
        <end position="1177"/>
    </location>
</feature>
<reference evidence="8" key="4">
    <citation type="journal article" date="2015" name="G3 (Bethesda)">
        <title>Genome sequences of three phytopathogenic species of the Magnaporthaceae family of fungi.</title>
        <authorList>
            <person name="Okagaki L.H."/>
            <person name="Nunes C.C."/>
            <person name="Sailsbery J."/>
            <person name="Clay B."/>
            <person name="Brown D."/>
            <person name="John T."/>
            <person name="Oh Y."/>
            <person name="Young N."/>
            <person name="Fitzgerald M."/>
            <person name="Haas B.J."/>
            <person name="Zeng Q."/>
            <person name="Young S."/>
            <person name="Adiconis X."/>
            <person name="Fan L."/>
            <person name="Levin J.Z."/>
            <person name="Mitchell T.K."/>
            <person name="Okubara P.A."/>
            <person name="Farman M.L."/>
            <person name="Kohn L.M."/>
            <person name="Birren B."/>
            <person name="Ma L.-J."/>
            <person name="Dean R.A."/>
        </authorList>
    </citation>
    <scope>NUCLEOTIDE SEQUENCE</scope>
    <source>
        <strain evidence="8">ATCC 64411 / 73-15</strain>
    </source>
</reference>
<evidence type="ECO:0000313" key="8">
    <source>
        <dbReference type="EnsemblFungi" id="MAPG_04966T0"/>
    </source>
</evidence>
<dbReference type="VEuPathDB" id="FungiDB:MAPG_04966"/>
<accession>A0A0C4DY56</accession>
<evidence type="ECO:0000256" key="2">
    <source>
        <dbReference type="ARBA" id="ARBA00023043"/>
    </source>
</evidence>
<dbReference type="SMART" id="SM00248">
    <property type="entry name" value="ANK"/>
    <property type="match status" value="9"/>
</dbReference>
<reference evidence="8" key="5">
    <citation type="submission" date="2015-06" db="UniProtKB">
        <authorList>
            <consortium name="EnsemblFungi"/>
        </authorList>
    </citation>
    <scope>IDENTIFICATION</scope>
    <source>
        <strain evidence="8">ATCC 64411</strain>
    </source>
</reference>
<dbReference type="Pfam" id="PF17100">
    <property type="entry name" value="NACHT_N"/>
    <property type="match status" value="1"/>
</dbReference>
<reference evidence="7" key="3">
    <citation type="submission" date="2011-03" db="EMBL/GenBank/DDBJ databases">
        <title>Annotation of Magnaporthe poae ATCC 64411.</title>
        <authorList>
            <person name="Ma L.-J."/>
            <person name="Dead R."/>
            <person name="Young S.K."/>
            <person name="Zeng Q."/>
            <person name="Gargeya S."/>
            <person name="Fitzgerald M."/>
            <person name="Haas B."/>
            <person name="Abouelleil A."/>
            <person name="Alvarado L."/>
            <person name="Arachchi H.M."/>
            <person name="Berlin A."/>
            <person name="Brown A."/>
            <person name="Chapman S.B."/>
            <person name="Chen Z."/>
            <person name="Dunbar C."/>
            <person name="Freedman E."/>
            <person name="Gearin G."/>
            <person name="Gellesch M."/>
            <person name="Goldberg J."/>
            <person name="Griggs A."/>
            <person name="Gujja S."/>
            <person name="Heiman D."/>
            <person name="Howarth C."/>
            <person name="Larson L."/>
            <person name="Lui A."/>
            <person name="MacDonald P.J.P."/>
            <person name="Mehta T."/>
            <person name="Montmayeur A."/>
            <person name="Murphy C."/>
            <person name="Neiman D."/>
            <person name="Pearson M."/>
            <person name="Priest M."/>
            <person name="Roberts A."/>
            <person name="Saif S."/>
            <person name="Shea T."/>
            <person name="Shenoy N."/>
            <person name="Sisk P."/>
            <person name="Stolte C."/>
            <person name="Sykes S."/>
            <person name="Yandava C."/>
            <person name="Wortman J."/>
            <person name="Nusbaum C."/>
            <person name="Birren B."/>
        </authorList>
    </citation>
    <scope>NUCLEOTIDE SEQUENCE</scope>
    <source>
        <strain evidence="7">ATCC 64411</strain>
    </source>
</reference>
<sequence>MSTPPVQGGGAKKPRKRDRVKRAFGLSKRASSQERSRDRASGTTASSADRNPASTTSLGNGGPAATTQAGSGDPALRLWDAAYQELKASSDTADLVAKYEGALQSELGEAATTRLLAGTSGERVLAMQDIVKKAGTSKHGAKAAEAAETTLKILNMIKGTVSELAQANPIAAFAWAGFCTVTPNLLAPIMENKTMRNGLDHITGRMKWFMALSRVLLRESWSNDAEFQRFREVLDDKMVALYRKLLEFEVRCVCAWASPFLAAAKDMVGWHGWDDLVTSIKTVESELNADISQYSTEALKQYLMPLGDIKTQLEVHSRYLEQISEIQERAEKLDIKRERNKTIGKFHVANYNDVFERVPDKVPGTCEWLRHNETYRQWLGQRASDSSSEKSGTSSGLTDGSEATVGADVLVIAAGPGWGKSVLSKDLVSQRLQTDLGPDWLVCHFFFHYNQPGINSASNALRAIIDQLLSKQRHLIDGVTDQVSRYGGGPITGISDLTEIFIATMSNEIARPIMCVIDALDECVGAELNSFVRFLHKARQLPRVRFVVTTRPWPIITDELRRELGSNRKIIDSEAVQQDILQQEIMLVLDHSLDEVLREKNFDKSTKSKLRTALTTKVDQGERTYLWLKLVLDGLRSARLKADAQRLIDQPPKGLYEAYSMLLSRVDQDSRDSLTILLHLVLVSERPLSLDEASLAVWLRTCHPQPDSIDDVDPDSADDFGRWVLETSGFFISVYNGQLYFIHQTCREYLTRNDLPSTSLQRGINNAAENSSFANSITEPQAHATMAECCLLYLLLRPDPSQEFLDLNESSPDLDKGPGRGFMRYAVAFLAHHFGLCQRHVAGALLDIEPSLGSRYTSLIRRYLDSGRCCLEFYGDELFSEKLSVRFAGLSRCILVLRYLHSKLYLGRDKSYAIALTWHSRFQNPTRLWNYEPRRADHPHRSRHDAPTFSALPVAGLDPVLAGPPMLQTVGALTGHLLLFQKLQAGDLEMSEPPIEYVGPNNEEYCDKIEKFVPTYFRYFTKPSPPLIRVSSIGGADIVRWLIARGVSSSVEDADGNTLLHVAVQYLGKGSDRYEKVSYVASQDGFGVVDTLKVLLQAGLDSKLTNKSGRTPLMSAAELGNWDAVKTLLNHDADPNVSNDKGETPLLLAAQSGLDHESELASLALLERKANPNVINERGETPLMLAAWTGKTRLVTELLKKGSQANSSDHDNNNALHHATSSNPEIVEALIRYGVNVDQRNKAGKTPLAKAMTRPWVKPGYAGPPPNVPAAHFLTGNTEGVDIADNGGWTALRHAERPEDFEALLKAGADLSLAYPSRNLIGARPDIILVLLRQGFPADATDSEGATVLHHLMSGLNRSHGLDWPDPQKTVTLIQELVKAGCPVDKRESMGGQTAAHILLEGAMFARRRGHGGCSAFSTCFKTLVEQGADTNAADEEGRTVLHYLCRSQLTEEFVNGLCQALVEEGSKINARDLWGRTPFHYVCRYQERRWIAPMCQTLIGLGADCSALDAAGASAMHAWAANEKCLYEYFDEYFYDWREWELTKSDFDTILQLLLDNGMTLQDKDSEGWTFFDEMCNQVLKYQSTHSYQYGDPSSGNESEIQDPIQRDEDQRSDSTANISRDTSEDHEHKIQDIDQDEETREKVPSASDEDDENGSCRRREGISGDSSQGHDYEAQDLGHKGEDEEQTSDPSGEESESRRHEESDDSSDELRGLSALARLEVGLGLPDFPEYLESRSRRRKSSYQGPSRASRLWDLDSEGRGTSQKGGPSFCAFPVSQLLVGYHLIPRSSGLWKDSVERVCLEDSLLTPVRFVTGFFQYYLGWLVHELLEDSMETNF</sequence>
<dbReference type="InterPro" id="IPR031359">
    <property type="entry name" value="NACHT_N"/>
</dbReference>
<dbReference type="PROSITE" id="PS50088">
    <property type="entry name" value="ANK_REPEAT"/>
    <property type="match status" value="4"/>
</dbReference>
<feature type="compositionally biased region" description="Polar residues" evidence="4">
    <location>
        <begin position="1588"/>
        <end position="1600"/>
    </location>
</feature>
<dbReference type="Gene3D" id="3.40.50.300">
    <property type="entry name" value="P-loop containing nucleotide triphosphate hydrolases"/>
    <property type="match status" value="1"/>
</dbReference>
<proteinExistence type="predicted"/>
<evidence type="ECO:0000256" key="4">
    <source>
        <dbReference type="SAM" id="MobiDB-lite"/>
    </source>
</evidence>
<feature type="region of interest" description="Disordered" evidence="4">
    <location>
        <begin position="1"/>
        <end position="73"/>
    </location>
</feature>
<feature type="compositionally biased region" description="Polar residues" evidence="4">
    <location>
        <begin position="41"/>
        <end position="58"/>
    </location>
</feature>
<feature type="compositionally biased region" description="Basic and acidic residues" evidence="4">
    <location>
        <begin position="31"/>
        <end position="40"/>
    </location>
</feature>
<gene>
    <name evidence="7" type="ORF">MAPG_04966</name>
</gene>
<dbReference type="OrthoDB" id="4919232at2759"/>
<feature type="compositionally biased region" description="Low complexity" evidence="4">
    <location>
        <begin position="384"/>
        <end position="395"/>
    </location>
</feature>
<organism evidence="8 9">
    <name type="scientific">Magnaporthiopsis poae (strain ATCC 64411 / 73-15)</name>
    <name type="common">Kentucky bluegrass fungus</name>
    <name type="synonym">Magnaporthe poae</name>
    <dbReference type="NCBI Taxonomy" id="644358"/>
    <lineage>
        <taxon>Eukaryota</taxon>
        <taxon>Fungi</taxon>
        <taxon>Dikarya</taxon>
        <taxon>Ascomycota</taxon>
        <taxon>Pezizomycotina</taxon>
        <taxon>Sordariomycetes</taxon>
        <taxon>Sordariomycetidae</taxon>
        <taxon>Magnaporthales</taxon>
        <taxon>Magnaporthaceae</taxon>
        <taxon>Magnaporthiopsis</taxon>
    </lineage>
</organism>
<dbReference type="STRING" id="644358.A0A0C4DY56"/>
<dbReference type="InterPro" id="IPR002110">
    <property type="entry name" value="Ankyrin_rpt"/>
</dbReference>
<reference evidence="7" key="1">
    <citation type="submission" date="2010-05" db="EMBL/GenBank/DDBJ databases">
        <title>The Genome Sequence of Magnaporthe poae strain ATCC 64411.</title>
        <authorList>
            <consortium name="The Broad Institute Genome Sequencing Platform"/>
            <consortium name="Broad Institute Genome Sequencing Center for Infectious Disease"/>
            <person name="Ma L.-J."/>
            <person name="Dead R."/>
            <person name="Young S."/>
            <person name="Zeng Q."/>
            <person name="Koehrsen M."/>
            <person name="Alvarado L."/>
            <person name="Berlin A."/>
            <person name="Chapman S.B."/>
            <person name="Chen Z."/>
            <person name="Freedman E."/>
            <person name="Gellesch M."/>
            <person name="Goldberg J."/>
            <person name="Griggs A."/>
            <person name="Gujja S."/>
            <person name="Heilman E.R."/>
            <person name="Heiman D."/>
            <person name="Hepburn T."/>
            <person name="Howarth C."/>
            <person name="Jen D."/>
            <person name="Larson L."/>
            <person name="Mehta T."/>
            <person name="Neiman D."/>
            <person name="Pearson M."/>
            <person name="Roberts A."/>
            <person name="Saif S."/>
            <person name="Shea T."/>
            <person name="Shenoy N."/>
            <person name="Sisk P."/>
            <person name="Stolte C."/>
            <person name="Sykes S."/>
            <person name="Walk T."/>
            <person name="White J."/>
            <person name="Yandava C."/>
            <person name="Haas B."/>
            <person name="Nusbaum C."/>
            <person name="Birren B."/>
        </authorList>
    </citation>
    <scope>NUCLEOTIDE SEQUENCE</scope>
    <source>
        <strain evidence="7">ATCC 64411</strain>
    </source>
</reference>
<keyword evidence="9" id="KW-1185">Reference proteome</keyword>
<dbReference type="Gene3D" id="1.25.40.20">
    <property type="entry name" value="Ankyrin repeat-containing domain"/>
    <property type="match status" value="2"/>
</dbReference>
<feature type="region of interest" description="Disordered" evidence="4">
    <location>
        <begin position="1588"/>
        <end position="1712"/>
    </location>
</feature>
<dbReference type="PROSITE" id="PS50297">
    <property type="entry name" value="ANK_REP_REGION"/>
    <property type="match status" value="2"/>
</dbReference>
<evidence type="ECO:0000256" key="1">
    <source>
        <dbReference type="ARBA" id="ARBA00022737"/>
    </source>
</evidence>
<feature type="compositionally biased region" description="Basic and acidic residues" evidence="4">
    <location>
        <begin position="1623"/>
        <end position="1634"/>
    </location>
</feature>
<dbReference type="Pfam" id="PF24883">
    <property type="entry name" value="NPHP3_N"/>
    <property type="match status" value="1"/>
</dbReference>
<feature type="domain" description="NWD NACHT-NTPase N-terminal" evidence="5">
    <location>
        <begin position="77"/>
        <end position="290"/>
    </location>
</feature>
<dbReference type="InterPro" id="IPR027417">
    <property type="entry name" value="P-loop_NTPase"/>
</dbReference>
<dbReference type="PANTHER" id="PTHR24178">
    <property type="entry name" value="MOLTING PROTEIN MLT-4"/>
    <property type="match status" value="1"/>
</dbReference>
<dbReference type="EMBL" id="GL876969">
    <property type="protein sequence ID" value="KLU85947.1"/>
    <property type="molecule type" value="Genomic_DNA"/>
</dbReference>
<feature type="compositionally biased region" description="Basic residues" evidence="4">
    <location>
        <begin position="12"/>
        <end position="22"/>
    </location>
</feature>
<name>A0A0C4DY56_MAGP6</name>
<evidence type="ECO:0000313" key="7">
    <source>
        <dbReference type="EMBL" id="KLU85947.1"/>
    </source>
</evidence>
<dbReference type="eggNOG" id="KOG0504">
    <property type="taxonomic scope" value="Eukaryota"/>
</dbReference>
<dbReference type="InterPro" id="IPR056884">
    <property type="entry name" value="NPHP3-like_N"/>
</dbReference>
<dbReference type="EMBL" id="ADBL01001162">
    <property type="status" value="NOT_ANNOTATED_CDS"/>
    <property type="molecule type" value="Genomic_DNA"/>
</dbReference>
<keyword evidence="1" id="KW-0677">Repeat</keyword>
<dbReference type="SUPFAM" id="SSF48403">
    <property type="entry name" value="Ankyrin repeat"/>
    <property type="match status" value="1"/>
</dbReference>
<keyword evidence="2 3" id="KW-0040">ANK repeat</keyword>
<dbReference type="EnsemblFungi" id="MAPG_04966T0">
    <property type="protein sequence ID" value="MAPG_04966T0"/>
    <property type="gene ID" value="MAPG_04966"/>
</dbReference>
<evidence type="ECO:0000313" key="9">
    <source>
        <dbReference type="Proteomes" id="UP000011715"/>
    </source>
</evidence>
<dbReference type="Proteomes" id="UP000011715">
    <property type="component" value="Unassembled WGS sequence"/>
</dbReference>
<reference evidence="9" key="2">
    <citation type="submission" date="2010-05" db="EMBL/GenBank/DDBJ databases">
        <title>The genome sequence of Magnaporthe poae strain ATCC 64411.</title>
        <authorList>
            <person name="Ma L.-J."/>
            <person name="Dead R."/>
            <person name="Young S."/>
            <person name="Zeng Q."/>
            <person name="Koehrsen M."/>
            <person name="Alvarado L."/>
            <person name="Berlin A."/>
            <person name="Chapman S.B."/>
            <person name="Chen Z."/>
            <person name="Freedman E."/>
            <person name="Gellesch M."/>
            <person name="Goldberg J."/>
            <person name="Griggs A."/>
            <person name="Gujja S."/>
            <person name="Heilman E.R."/>
            <person name="Heiman D."/>
            <person name="Hepburn T."/>
            <person name="Howarth C."/>
            <person name="Jen D."/>
            <person name="Larson L."/>
            <person name="Mehta T."/>
            <person name="Neiman D."/>
            <person name="Pearson M."/>
            <person name="Roberts A."/>
            <person name="Saif S."/>
            <person name="Shea T."/>
            <person name="Shenoy N."/>
            <person name="Sisk P."/>
            <person name="Stolte C."/>
            <person name="Sykes S."/>
            <person name="Walk T."/>
            <person name="White J."/>
            <person name="Yandava C."/>
            <person name="Haas B."/>
            <person name="Nusbaum C."/>
            <person name="Birren B."/>
        </authorList>
    </citation>
    <scope>NUCLEOTIDE SEQUENCE [LARGE SCALE GENOMIC DNA]</scope>
    <source>
        <strain evidence="9">ATCC 64411 / 73-15</strain>
    </source>
</reference>
<protein>
    <submittedName>
        <fullName evidence="7 8">Uncharacterized protein</fullName>
    </submittedName>
</protein>
<evidence type="ECO:0000256" key="3">
    <source>
        <dbReference type="PROSITE-ProRule" id="PRU00023"/>
    </source>
</evidence>
<feature type="repeat" description="ANK" evidence="3">
    <location>
        <begin position="1108"/>
        <end position="1140"/>
    </location>
</feature>
<dbReference type="Pfam" id="PF12796">
    <property type="entry name" value="Ank_2"/>
    <property type="match status" value="2"/>
</dbReference>
<feature type="domain" description="Nephrocystin 3-like N-terminal" evidence="6">
    <location>
        <begin position="364"/>
        <end position="551"/>
    </location>
</feature>